<dbReference type="STRING" id="1802440.A2569_01785"/>
<evidence type="ECO:0000313" key="2">
    <source>
        <dbReference type="Proteomes" id="UP000177090"/>
    </source>
</evidence>
<dbReference type="AlphaFoldDB" id="A0A1G2QHH3"/>
<dbReference type="Proteomes" id="UP000177090">
    <property type="component" value="Unassembled WGS sequence"/>
</dbReference>
<reference evidence="1 2" key="1">
    <citation type="journal article" date="2016" name="Nat. Commun.">
        <title>Thousands of microbial genomes shed light on interconnected biogeochemical processes in an aquifer system.</title>
        <authorList>
            <person name="Anantharaman K."/>
            <person name="Brown C.T."/>
            <person name="Hug L.A."/>
            <person name="Sharon I."/>
            <person name="Castelle C.J."/>
            <person name="Probst A.J."/>
            <person name="Thomas B.C."/>
            <person name="Singh A."/>
            <person name="Wilkins M.J."/>
            <person name="Karaoz U."/>
            <person name="Brodie E.L."/>
            <person name="Williams K.H."/>
            <person name="Hubbard S.S."/>
            <person name="Banfield J.F."/>
        </authorList>
    </citation>
    <scope>NUCLEOTIDE SEQUENCE [LARGE SCALE GENOMIC DNA]</scope>
</reference>
<comment type="caution">
    <text evidence="1">The sequence shown here is derived from an EMBL/GenBank/DDBJ whole genome shotgun (WGS) entry which is preliminary data.</text>
</comment>
<protein>
    <submittedName>
        <fullName evidence="1">Uncharacterized protein</fullName>
    </submittedName>
</protein>
<gene>
    <name evidence="1" type="ORF">A2569_01785</name>
</gene>
<sequence length="206" mass="23570">MKKLSVILAIIILIIVGGGVIYASTKDSQVFDVFYSPEVRKHREIARLQKKFFPESISGYILSSRDLDKIRVEDEECSEMRYDIDSSSGTQDRREVCIQEILGEYRQSGGNTIIFVHLAHYTKGSEVSKELTEKFVKKEKLGTFSVFHWEPHEIGWFPSSSFNLINIQEGTWELDGSGGENYRYLLPADGNNPVLQYYLQKYPPAS</sequence>
<dbReference type="EMBL" id="MHTL01000018">
    <property type="protein sequence ID" value="OHA60030.1"/>
    <property type="molecule type" value="Genomic_DNA"/>
</dbReference>
<proteinExistence type="predicted"/>
<evidence type="ECO:0000313" key="1">
    <source>
        <dbReference type="EMBL" id="OHA60030.1"/>
    </source>
</evidence>
<organism evidence="1 2">
    <name type="scientific">Candidatus Vogelbacteria bacterium RIFOXYD1_FULL_51_18</name>
    <dbReference type="NCBI Taxonomy" id="1802440"/>
    <lineage>
        <taxon>Bacteria</taxon>
        <taxon>Candidatus Vogeliibacteriota</taxon>
    </lineage>
</organism>
<accession>A0A1G2QHH3</accession>
<name>A0A1G2QHH3_9BACT</name>